<protein>
    <recommendedName>
        <fullName evidence="2">Secretion system C-terminal sorting domain-containing protein</fullName>
    </recommendedName>
</protein>
<keyword evidence="1" id="KW-0732">Signal</keyword>
<reference evidence="3 4" key="1">
    <citation type="submission" date="2018-01" db="EMBL/GenBank/DDBJ databases">
        <title>Complete genome sequence of Flavivirga eckloniae ECD14 isolated from seaweed Ecklonia cava.</title>
        <authorList>
            <person name="Lee J.H."/>
            <person name="Baik K.S."/>
            <person name="Seong C.N."/>
        </authorList>
    </citation>
    <scope>NUCLEOTIDE SEQUENCE [LARGE SCALE GENOMIC DNA]</scope>
    <source>
        <strain evidence="3 4">ECD14</strain>
    </source>
</reference>
<proteinExistence type="predicted"/>
<evidence type="ECO:0000256" key="1">
    <source>
        <dbReference type="ARBA" id="ARBA00022729"/>
    </source>
</evidence>
<evidence type="ECO:0000313" key="3">
    <source>
        <dbReference type="EMBL" id="AUP78690.1"/>
    </source>
</evidence>
<evidence type="ECO:0000313" key="4">
    <source>
        <dbReference type="Proteomes" id="UP000235826"/>
    </source>
</evidence>
<dbReference type="AlphaFoldDB" id="A0A2K9PNP0"/>
<sequence length="612" mass="67870">MSILFCLKLIIVQLNPNNKMKKNSLLLFTVLIVNHSLLIAQKISVQNTHTVNFDATTVVTETYFRSDFVLDHDGNKIIVGGFDGENVAFDVSNQISSDNNKNIFIAKYDRNNTILWIKNIGGKEIEQDFGSPNTIANDVITSVKIDTNNNIYVLGTANLNSKDIVDFDPEHTNTNSILNTGFDLQEEIIFAKYAPDGTLLWLKIIGDSDTDNSLKMVLDKNNDIWITGTMIGFTTNNIDFDREHIHPNGEDILPGQFFHLGFIAHYNNNGDFISVKGIGNGFFSDINIQIGATGNIYIAGSFNGKNTELFLEDTNPLLITSDGSYEWSPQNEDIFLMKCSSTGAIQWVKTIGNPLYSRASGFVIDANENIYVTGFFNGNMDFDIDHNHSFDIKTSTSKGSGFVAKYDTNGKLKWLNTISGGISSRSRTIKLRGGYLVFSGDYKGSNVQFGDKAYSSGTNSNAFISILKTNGNWVATKVFPSTDYSSITNIALSSNGAIHFLGFNADLYSGYIDATKMFFGESNTVLSAADTGNTSNKISTYPNPTERYININNTGLEKIETLELYSITGQLIWSKAYNQEKSIDIRDQSQGIYILKIITQNNQSQIVKLTRK</sequence>
<gene>
    <name evidence="3" type="ORF">C1H87_08205</name>
</gene>
<dbReference type="SUPFAM" id="SSF101898">
    <property type="entry name" value="NHL repeat"/>
    <property type="match status" value="1"/>
</dbReference>
<dbReference type="Pfam" id="PF18962">
    <property type="entry name" value="Por_Secre_tail"/>
    <property type="match status" value="1"/>
</dbReference>
<dbReference type="KEGG" id="fek:C1H87_08205"/>
<accession>A0A2K9PNP0</accession>
<dbReference type="PANTHER" id="PTHR35580">
    <property type="entry name" value="CELL SURFACE GLYCOPROTEIN (S-LAYER PROTEIN)-LIKE PROTEIN"/>
    <property type="match status" value="1"/>
</dbReference>
<dbReference type="Proteomes" id="UP000235826">
    <property type="component" value="Chromosome"/>
</dbReference>
<feature type="domain" description="Secretion system C-terminal sorting" evidence="2">
    <location>
        <begin position="541"/>
        <end position="607"/>
    </location>
</feature>
<evidence type="ECO:0000259" key="2">
    <source>
        <dbReference type="Pfam" id="PF18962"/>
    </source>
</evidence>
<keyword evidence="4" id="KW-1185">Reference proteome</keyword>
<dbReference type="NCBIfam" id="TIGR04183">
    <property type="entry name" value="Por_Secre_tail"/>
    <property type="match status" value="1"/>
</dbReference>
<dbReference type="InterPro" id="IPR052918">
    <property type="entry name" value="Motility_Chemotaxis_Reg"/>
</dbReference>
<organism evidence="3 4">
    <name type="scientific">Flavivirga eckloniae</name>
    <dbReference type="NCBI Taxonomy" id="1803846"/>
    <lineage>
        <taxon>Bacteria</taxon>
        <taxon>Pseudomonadati</taxon>
        <taxon>Bacteroidota</taxon>
        <taxon>Flavobacteriia</taxon>
        <taxon>Flavobacteriales</taxon>
        <taxon>Flavobacteriaceae</taxon>
        <taxon>Flavivirga</taxon>
    </lineage>
</organism>
<dbReference type="EMBL" id="CP025791">
    <property type="protein sequence ID" value="AUP78690.1"/>
    <property type="molecule type" value="Genomic_DNA"/>
</dbReference>
<dbReference type="PANTHER" id="PTHR35580:SF1">
    <property type="entry name" value="PHYTASE-LIKE DOMAIN-CONTAINING PROTEIN"/>
    <property type="match status" value="1"/>
</dbReference>
<name>A0A2K9PNP0_9FLAO</name>
<dbReference type="InterPro" id="IPR026444">
    <property type="entry name" value="Secre_tail"/>
</dbReference>